<dbReference type="Pfam" id="PF00578">
    <property type="entry name" value="AhpC-TSA"/>
    <property type="match status" value="1"/>
</dbReference>
<dbReference type="InterPro" id="IPR000866">
    <property type="entry name" value="AhpC/TSA"/>
</dbReference>
<name>A0A1Y1CMV3_9BACT</name>
<gene>
    <name evidence="2" type="ORF">ALGA_3387</name>
</gene>
<protein>
    <recommendedName>
        <fullName evidence="1">Alkyl hydroperoxide reductase subunit C/ Thiol specific antioxidant domain-containing protein</fullName>
    </recommendedName>
</protein>
<dbReference type="OrthoDB" id="1352984at2"/>
<sequence>MQPDNEASDFTNKDTNIASIKVQDFNSTEINLMEEYKGKPLLIIIYNNQCLGCTGRAIPFAYQCQQKFETLQVIGIHSNFGKNRTTEEDVKSIFTINKLPFPIYLDEEHKVYDLFQSEGTPQWLLITADGHLSRSIFGSQEGSQNRLMYALEELLA</sequence>
<dbReference type="InterPro" id="IPR050553">
    <property type="entry name" value="Thioredoxin_ResA/DsbE_sf"/>
</dbReference>
<dbReference type="PANTHER" id="PTHR42852">
    <property type="entry name" value="THIOL:DISULFIDE INTERCHANGE PROTEIN DSBE"/>
    <property type="match status" value="1"/>
</dbReference>
<reference evidence="3" key="2">
    <citation type="journal article" date="2020" name="Antonie Van Leeuwenhoek">
        <title>Labilibaculum antarcticum sp. nov., a novel facultative anaerobic, psychrotorelant bacterium isolated from marine sediment of Antarctica.</title>
        <authorList>
            <person name="Watanabe M."/>
            <person name="Kojima H."/>
            <person name="Fukui M."/>
        </authorList>
    </citation>
    <scope>NUCLEOTIDE SEQUENCE [LARGE SCALE GENOMIC DNA]</scope>
    <source>
        <strain evidence="3">SPP2</strain>
    </source>
</reference>
<dbReference type="Proteomes" id="UP000218267">
    <property type="component" value="Chromosome"/>
</dbReference>
<dbReference type="EMBL" id="AP018042">
    <property type="protein sequence ID" value="BAX81685.1"/>
    <property type="molecule type" value="Genomic_DNA"/>
</dbReference>
<dbReference type="RefSeq" id="WP_096431308.1">
    <property type="nucleotide sequence ID" value="NZ_AP018042.1"/>
</dbReference>
<dbReference type="KEGG" id="mbas:ALGA_3387"/>
<reference evidence="2 3" key="1">
    <citation type="journal article" date="2018" name="Mar. Genomics">
        <title>Complete genome sequence of Marinifilaceae bacterium strain SPP2, isolated from the Antarctic marine sediment.</title>
        <authorList>
            <person name="Watanabe M."/>
            <person name="Kojima H."/>
            <person name="Fukui M."/>
        </authorList>
    </citation>
    <scope>NUCLEOTIDE SEQUENCE [LARGE SCALE GENOMIC DNA]</scope>
    <source>
        <strain evidence="2 3">SPP2</strain>
    </source>
</reference>
<dbReference type="SUPFAM" id="SSF52833">
    <property type="entry name" value="Thioredoxin-like"/>
    <property type="match status" value="1"/>
</dbReference>
<evidence type="ECO:0000259" key="1">
    <source>
        <dbReference type="Pfam" id="PF00578"/>
    </source>
</evidence>
<feature type="domain" description="Alkyl hydroperoxide reductase subunit C/ Thiol specific antioxidant" evidence="1">
    <location>
        <begin position="18"/>
        <end position="132"/>
    </location>
</feature>
<accession>A0A1Y1CMV3</accession>
<evidence type="ECO:0000313" key="2">
    <source>
        <dbReference type="EMBL" id="BAX81685.1"/>
    </source>
</evidence>
<keyword evidence="3" id="KW-1185">Reference proteome</keyword>
<evidence type="ECO:0000313" key="3">
    <source>
        <dbReference type="Proteomes" id="UP000218267"/>
    </source>
</evidence>
<dbReference type="InterPro" id="IPR036249">
    <property type="entry name" value="Thioredoxin-like_sf"/>
</dbReference>
<dbReference type="GO" id="GO:0016491">
    <property type="term" value="F:oxidoreductase activity"/>
    <property type="evidence" value="ECO:0007669"/>
    <property type="project" value="InterPro"/>
</dbReference>
<dbReference type="Gene3D" id="3.40.30.10">
    <property type="entry name" value="Glutaredoxin"/>
    <property type="match status" value="1"/>
</dbReference>
<dbReference type="GO" id="GO:0016209">
    <property type="term" value="F:antioxidant activity"/>
    <property type="evidence" value="ECO:0007669"/>
    <property type="project" value="InterPro"/>
</dbReference>
<dbReference type="AlphaFoldDB" id="A0A1Y1CMV3"/>
<organism evidence="2 3">
    <name type="scientific">Labilibaculum antarcticum</name>
    <dbReference type="NCBI Taxonomy" id="1717717"/>
    <lineage>
        <taxon>Bacteria</taxon>
        <taxon>Pseudomonadati</taxon>
        <taxon>Bacteroidota</taxon>
        <taxon>Bacteroidia</taxon>
        <taxon>Marinilabiliales</taxon>
        <taxon>Marinifilaceae</taxon>
        <taxon>Labilibaculum</taxon>
    </lineage>
</organism>
<proteinExistence type="predicted"/>
<dbReference type="PANTHER" id="PTHR42852:SF13">
    <property type="entry name" value="PROTEIN DIPZ"/>
    <property type="match status" value="1"/>
</dbReference>